<evidence type="ECO:0008006" key="3">
    <source>
        <dbReference type="Google" id="ProtNLM"/>
    </source>
</evidence>
<dbReference type="EMBL" id="PXYV01000002">
    <property type="protein sequence ID" value="PSR23895.1"/>
    <property type="molecule type" value="Genomic_DNA"/>
</dbReference>
<dbReference type="Gene3D" id="3.40.630.30">
    <property type="match status" value="1"/>
</dbReference>
<evidence type="ECO:0000313" key="2">
    <source>
        <dbReference type="Proteomes" id="UP000241848"/>
    </source>
</evidence>
<dbReference type="SUPFAM" id="SSF55729">
    <property type="entry name" value="Acyl-CoA N-acyltransferases (Nat)"/>
    <property type="match status" value="1"/>
</dbReference>
<proteinExistence type="predicted"/>
<organism evidence="1 2">
    <name type="scientific">Sulfobacillus acidophilus</name>
    <dbReference type="NCBI Taxonomy" id="53633"/>
    <lineage>
        <taxon>Bacteria</taxon>
        <taxon>Bacillati</taxon>
        <taxon>Bacillota</taxon>
        <taxon>Clostridia</taxon>
        <taxon>Eubacteriales</taxon>
        <taxon>Clostridiales Family XVII. Incertae Sedis</taxon>
        <taxon>Sulfobacillus</taxon>
    </lineage>
</organism>
<dbReference type="InterPro" id="IPR016181">
    <property type="entry name" value="Acyl_CoA_acyltransferase"/>
</dbReference>
<name>A0A2T2WNR5_9FIRM</name>
<accession>A0A2T2WNR5</accession>
<comment type="caution">
    <text evidence="1">The sequence shown here is derived from an EMBL/GenBank/DDBJ whole genome shotgun (WGS) entry which is preliminary data.</text>
</comment>
<dbReference type="Proteomes" id="UP000241848">
    <property type="component" value="Unassembled WGS sequence"/>
</dbReference>
<reference evidence="1 2" key="1">
    <citation type="journal article" date="2014" name="BMC Genomics">
        <title>Comparison of environmental and isolate Sulfobacillus genomes reveals diverse carbon, sulfur, nitrogen, and hydrogen metabolisms.</title>
        <authorList>
            <person name="Justice N.B."/>
            <person name="Norman A."/>
            <person name="Brown C.T."/>
            <person name="Singh A."/>
            <person name="Thomas B.C."/>
            <person name="Banfield J.F."/>
        </authorList>
    </citation>
    <scope>NUCLEOTIDE SEQUENCE [LARGE SCALE GENOMIC DNA]</scope>
    <source>
        <strain evidence="1">AMDSBA3</strain>
    </source>
</reference>
<dbReference type="AlphaFoldDB" id="A0A2T2WNR5"/>
<gene>
    <name evidence="1" type="ORF">C7B45_01015</name>
</gene>
<sequence length="52" mass="5991">MVRRFLIAMFSDRLWSVHKLYATTASGNIPSRRSLEGLGFHLDGIMREQLLV</sequence>
<protein>
    <recommendedName>
        <fullName evidence="3">N-acetyltransferase domain-containing protein</fullName>
    </recommendedName>
</protein>
<evidence type="ECO:0000313" key="1">
    <source>
        <dbReference type="EMBL" id="PSR23895.1"/>
    </source>
</evidence>